<keyword evidence="3" id="KW-0804">Transcription</keyword>
<gene>
    <name evidence="5" type="ORF">FYJ44_07265</name>
</gene>
<reference evidence="5 6" key="1">
    <citation type="submission" date="2019-09" db="EMBL/GenBank/DDBJ databases">
        <title>In-depth cultivation of the pig gut microbiome towards novel bacterial diversity and tailored functional studies.</title>
        <authorList>
            <person name="Wylensek D."/>
            <person name="Hitch T.C.A."/>
            <person name="Clavel T."/>
        </authorList>
    </citation>
    <scope>NUCLEOTIDE SEQUENCE [LARGE SCALE GENOMIC DNA]</scope>
    <source>
        <strain evidence="5 6">PG-178-WT-4</strain>
    </source>
</reference>
<evidence type="ECO:0000313" key="6">
    <source>
        <dbReference type="Proteomes" id="UP000477488"/>
    </source>
</evidence>
<accession>A0A6L5XL53</accession>
<evidence type="ECO:0000256" key="2">
    <source>
        <dbReference type="ARBA" id="ARBA00023125"/>
    </source>
</evidence>
<dbReference type="EMBL" id="VUMH01000006">
    <property type="protein sequence ID" value="MSS27845.1"/>
    <property type="molecule type" value="Genomic_DNA"/>
</dbReference>
<evidence type="ECO:0000256" key="1">
    <source>
        <dbReference type="ARBA" id="ARBA00023015"/>
    </source>
</evidence>
<comment type="caution">
    <text evidence="5">The sequence shown here is derived from an EMBL/GenBank/DDBJ whole genome shotgun (WGS) entry which is preliminary data.</text>
</comment>
<name>A0A6L5XL53_9BACT</name>
<evidence type="ECO:0000259" key="4">
    <source>
        <dbReference type="PROSITE" id="PS01124"/>
    </source>
</evidence>
<organism evidence="5 6">
    <name type="scientific">Desulfovibrio porci</name>
    <dbReference type="NCBI Taxonomy" id="2605782"/>
    <lineage>
        <taxon>Bacteria</taxon>
        <taxon>Pseudomonadati</taxon>
        <taxon>Thermodesulfobacteriota</taxon>
        <taxon>Desulfovibrionia</taxon>
        <taxon>Desulfovibrionales</taxon>
        <taxon>Desulfovibrionaceae</taxon>
        <taxon>Desulfovibrio</taxon>
    </lineage>
</organism>
<proteinExistence type="predicted"/>
<dbReference type="PANTHER" id="PTHR43280">
    <property type="entry name" value="ARAC-FAMILY TRANSCRIPTIONAL REGULATOR"/>
    <property type="match status" value="1"/>
</dbReference>
<dbReference type="GO" id="GO:0043565">
    <property type="term" value="F:sequence-specific DNA binding"/>
    <property type="evidence" value="ECO:0007669"/>
    <property type="project" value="InterPro"/>
</dbReference>
<dbReference type="SUPFAM" id="SSF46689">
    <property type="entry name" value="Homeodomain-like"/>
    <property type="match status" value="1"/>
</dbReference>
<keyword evidence="1" id="KW-0805">Transcription regulation</keyword>
<keyword evidence="6" id="KW-1185">Reference proteome</keyword>
<dbReference type="PROSITE" id="PS00041">
    <property type="entry name" value="HTH_ARAC_FAMILY_1"/>
    <property type="match status" value="1"/>
</dbReference>
<evidence type="ECO:0000256" key="3">
    <source>
        <dbReference type="ARBA" id="ARBA00023163"/>
    </source>
</evidence>
<dbReference type="InterPro" id="IPR009057">
    <property type="entry name" value="Homeodomain-like_sf"/>
</dbReference>
<dbReference type="PANTHER" id="PTHR43280:SF28">
    <property type="entry name" value="HTH-TYPE TRANSCRIPTIONAL ACTIVATOR RHAS"/>
    <property type="match status" value="1"/>
</dbReference>
<dbReference type="AlphaFoldDB" id="A0A6L5XL53"/>
<evidence type="ECO:0000313" key="5">
    <source>
        <dbReference type="EMBL" id="MSS27845.1"/>
    </source>
</evidence>
<dbReference type="InterPro" id="IPR020449">
    <property type="entry name" value="Tscrpt_reg_AraC-type_HTH"/>
</dbReference>
<dbReference type="SMART" id="SM00342">
    <property type="entry name" value="HTH_ARAC"/>
    <property type="match status" value="1"/>
</dbReference>
<dbReference type="InterPro" id="IPR018060">
    <property type="entry name" value="HTH_AraC"/>
</dbReference>
<dbReference type="PRINTS" id="PR00032">
    <property type="entry name" value="HTHARAC"/>
</dbReference>
<dbReference type="Pfam" id="PF12833">
    <property type="entry name" value="HTH_18"/>
    <property type="match status" value="1"/>
</dbReference>
<dbReference type="GO" id="GO:0003700">
    <property type="term" value="F:DNA-binding transcription factor activity"/>
    <property type="evidence" value="ECO:0007669"/>
    <property type="project" value="InterPro"/>
</dbReference>
<sequence length="315" mass="36633">MYPLLESAINHLGEHFARRNWKYLDVPSGSPKEKTYEWPGSPDEKIMICVHNGPDIQEMFHRQDFFFFNFAYKGDYGALSYKYDNHITVHENECYIGQPHTGYALSAHSEENIIIVGILIQKETFFKTFLPVLSADAKLFHFFLNPQTNEYSEEFIHLRFDDSCCVRMLLDMMVIEYANPREDTQDILQPIVLTLLMLVARQYKHSNPVSGDARLSDQIVRYMGEHTDAVTLKDIAKHFSYHPNYISTLLRREIGKSFSEILLELRMERALSLLKGTSLSIEKIALMLGYSNSSNFYKAFREYYGKSPRDYIAAK</sequence>
<dbReference type="RefSeq" id="WP_154510705.1">
    <property type="nucleotide sequence ID" value="NZ_VUMH01000006.1"/>
</dbReference>
<dbReference type="PROSITE" id="PS01124">
    <property type="entry name" value="HTH_ARAC_FAMILY_2"/>
    <property type="match status" value="1"/>
</dbReference>
<protein>
    <submittedName>
        <fullName evidence="5">Helix-turn-helix transcriptional regulator</fullName>
    </submittedName>
</protein>
<feature type="domain" description="HTH araC/xylS-type" evidence="4">
    <location>
        <begin position="217"/>
        <end position="314"/>
    </location>
</feature>
<dbReference type="Proteomes" id="UP000477488">
    <property type="component" value="Unassembled WGS sequence"/>
</dbReference>
<dbReference type="InterPro" id="IPR018062">
    <property type="entry name" value="HTH_AraC-typ_CS"/>
</dbReference>
<keyword evidence="2" id="KW-0238">DNA-binding</keyword>
<dbReference type="Gene3D" id="1.10.10.60">
    <property type="entry name" value="Homeodomain-like"/>
    <property type="match status" value="2"/>
</dbReference>